<dbReference type="InterPro" id="IPR046625">
    <property type="entry name" value="DUF6737"/>
</dbReference>
<dbReference type="GeneID" id="105034211"/>
<evidence type="ECO:0000313" key="3">
    <source>
        <dbReference type="Proteomes" id="UP000504607"/>
    </source>
</evidence>
<dbReference type="OrthoDB" id="1747990at2759"/>
<keyword evidence="1" id="KW-0472">Membrane</keyword>
<dbReference type="Proteomes" id="UP000504607">
    <property type="component" value="Unplaced"/>
</dbReference>
<keyword evidence="3" id="KW-1185">Reference proteome</keyword>
<dbReference type="FunCoup" id="A0A6I9QDH4">
    <property type="interactions" value="1106"/>
</dbReference>
<protein>
    <submittedName>
        <fullName evidence="4">Uncharacterized protein LOC105034211 isoform X1</fullName>
    </submittedName>
</protein>
<dbReference type="AlphaFoldDB" id="A0A6I9QDH4"/>
<dbReference type="PANTHER" id="PTHR36046">
    <property type="entry name" value="PROTEIN, PUTATIVE-RELATED"/>
    <property type="match status" value="1"/>
</dbReference>
<dbReference type="InParanoid" id="A0A6I9QDH4"/>
<accession>A0A6I9QDH4</accession>
<dbReference type="PANTHER" id="PTHR36046:SF1">
    <property type="entry name" value="DUF6737 DOMAIN-CONTAINING PROTEIN"/>
    <property type="match status" value="1"/>
</dbReference>
<proteinExistence type="predicted"/>
<evidence type="ECO:0000256" key="1">
    <source>
        <dbReference type="SAM" id="Phobius"/>
    </source>
</evidence>
<gene>
    <name evidence="4" type="primary">LOC105034211</name>
</gene>
<name>A0A6I9QDH4_ELAGV</name>
<keyword evidence="1" id="KW-1133">Transmembrane helix</keyword>
<dbReference type="KEGG" id="egu:105034211"/>
<feature type="transmembrane region" description="Helical" evidence="1">
    <location>
        <begin position="115"/>
        <end position="139"/>
    </location>
</feature>
<dbReference type="Pfam" id="PF20522">
    <property type="entry name" value="DUF6737"/>
    <property type="match status" value="1"/>
</dbReference>
<organism evidence="3 4">
    <name type="scientific">Elaeis guineensis var. tenera</name>
    <name type="common">Oil palm</name>
    <dbReference type="NCBI Taxonomy" id="51953"/>
    <lineage>
        <taxon>Eukaryota</taxon>
        <taxon>Viridiplantae</taxon>
        <taxon>Streptophyta</taxon>
        <taxon>Embryophyta</taxon>
        <taxon>Tracheophyta</taxon>
        <taxon>Spermatophyta</taxon>
        <taxon>Magnoliopsida</taxon>
        <taxon>Liliopsida</taxon>
        <taxon>Arecaceae</taxon>
        <taxon>Arecoideae</taxon>
        <taxon>Cocoseae</taxon>
        <taxon>Elaeidinae</taxon>
        <taxon>Elaeis</taxon>
    </lineage>
</organism>
<feature type="domain" description="DUF6737" evidence="2">
    <location>
        <begin position="89"/>
        <end position="145"/>
    </location>
</feature>
<dbReference type="RefSeq" id="XP_010907567.1">
    <property type="nucleotide sequence ID" value="XM_010909265.3"/>
</dbReference>
<dbReference type="GO" id="GO:0009507">
    <property type="term" value="C:chloroplast"/>
    <property type="evidence" value="ECO:0007669"/>
    <property type="project" value="TreeGrafter"/>
</dbReference>
<reference evidence="4" key="1">
    <citation type="submission" date="2025-08" db="UniProtKB">
        <authorList>
            <consortium name="RefSeq"/>
        </authorList>
    </citation>
    <scope>IDENTIFICATION</scope>
</reference>
<evidence type="ECO:0000259" key="2">
    <source>
        <dbReference type="Pfam" id="PF20522"/>
    </source>
</evidence>
<evidence type="ECO:0000313" key="4">
    <source>
        <dbReference type="RefSeq" id="XP_010907567.1"/>
    </source>
</evidence>
<sequence>MGVVSVLSLSIPFPPRRRRVFPPKLRSPGSFFVTKPVSIELPPPGPSRKSYPPCSSNGEESEESLFLDEDGVVDDIDGYLNYLSLEYDSVWDTKPSWCQPWTILLTGVIVVSCSWLFLHSLIITAGVLSLICAWWYIFLYSYPKAYSDMIAERRKKVTSGLEDTFGLRKSQ</sequence>
<keyword evidence="1" id="KW-0812">Transmembrane</keyword>